<dbReference type="Proteomes" id="UP000664521">
    <property type="component" value="Unassembled WGS sequence"/>
</dbReference>
<protein>
    <recommendedName>
        <fullName evidence="3">F-box domain-containing protein</fullName>
    </recommendedName>
</protein>
<evidence type="ECO:0000313" key="2">
    <source>
        <dbReference type="Proteomes" id="UP000664521"/>
    </source>
</evidence>
<evidence type="ECO:0000313" key="1">
    <source>
        <dbReference type="EMBL" id="CAF9932703.1"/>
    </source>
</evidence>
<dbReference type="PANTHER" id="PTHR42085:SF2">
    <property type="entry name" value="F-BOX DOMAIN-CONTAINING PROTEIN"/>
    <property type="match status" value="1"/>
</dbReference>
<organism evidence="1 2">
    <name type="scientific">Heterodermia speciosa</name>
    <dbReference type="NCBI Taxonomy" id="116794"/>
    <lineage>
        <taxon>Eukaryota</taxon>
        <taxon>Fungi</taxon>
        <taxon>Dikarya</taxon>
        <taxon>Ascomycota</taxon>
        <taxon>Pezizomycotina</taxon>
        <taxon>Lecanoromycetes</taxon>
        <taxon>OSLEUM clade</taxon>
        <taxon>Lecanoromycetidae</taxon>
        <taxon>Caliciales</taxon>
        <taxon>Physciaceae</taxon>
        <taxon>Heterodermia</taxon>
    </lineage>
</organism>
<gene>
    <name evidence="1" type="ORF">HETSPECPRED_008430</name>
</gene>
<dbReference type="OrthoDB" id="62952at2759"/>
<dbReference type="AlphaFoldDB" id="A0A8H3FXD9"/>
<name>A0A8H3FXD9_9LECA</name>
<reference evidence="1" key="1">
    <citation type="submission" date="2021-03" db="EMBL/GenBank/DDBJ databases">
        <authorList>
            <person name="Tagirdzhanova G."/>
        </authorList>
    </citation>
    <scope>NUCLEOTIDE SEQUENCE</scope>
</reference>
<dbReference type="InterPro" id="IPR038883">
    <property type="entry name" value="AN11006-like"/>
</dbReference>
<comment type="caution">
    <text evidence="1">The sequence shown here is derived from an EMBL/GenBank/DDBJ whole genome shotgun (WGS) entry which is preliminary data.</text>
</comment>
<keyword evidence="2" id="KW-1185">Reference proteome</keyword>
<dbReference type="EMBL" id="CAJPDS010000064">
    <property type="protein sequence ID" value="CAF9932703.1"/>
    <property type="molecule type" value="Genomic_DNA"/>
</dbReference>
<proteinExistence type="predicted"/>
<dbReference type="PANTHER" id="PTHR42085">
    <property type="entry name" value="F-BOX DOMAIN-CONTAINING PROTEIN"/>
    <property type="match status" value="1"/>
</dbReference>
<evidence type="ECO:0008006" key="3">
    <source>
        <dbReference type="Google" id="ProtNLM"/>
    </source>
</evidence>
<sequence>MALSSTFPFLTLPPELRLQVYTYLLCPPTPGQSLTIHYSCRDPPATLNIHPAILRTNKKIHDEALPLLHSNTYSFNFMTPIELEAFLDYSSGLFAPVTDEPSPVEDMKLPWTEGRVDQDTLKALKNIEIRTSLYSARAIDRFNPQVLWSETGMLLKGFLDHLVGRFRDECWASASQRRRLVFRIVIYGYEDMNFFLREGGGDDDGVGGGTLLEAVRGARVDRIAVDASLKGDPEGRSRVTDWVLCQLMKDTLFAVPGREG</sequence>
<accession>A0A8H3FXD9</accession>